<keyword evidence="15" id="KW-1185">Reference proteome</keyword>
<keyword evidence="4" id="KW-0963">Cytoplasm</keyword>
<dbReference type="PRINTS" id="PR01040">
    <property type="entry name" value="TRNASYNTHTYR"/>
</dbReference>
<evidence type="ECO:0000256" key="7">
    <source>
        <dbReference type="ARBA" id="ARBA00022840"/>
    </source>
</evidence>
<dbReference type="InterPro" id="IPR050489">
    <property type="entry name" value="Tyr-tRNA_synthase"/>
</dbReference>
<dbReference type="AlphaFoldDB" id="A0AAD6DEB9"/>
<dbReference type="PIRSF" id="PIRSF006588">
    <property type="entry name" value="TyrRS_arch_euk"/>
    <property type="match status" value="1"/>
</dbReference>
<dbReference type="GO" id="GO:0005524">
    <property type="term" value="F:ATP binding"/>
    <property type="evidence" value="ECO:0007669"/>
    <property type="project" value="UniProtKB-KW"/>
</dbReference>
<comment type="similarity">
    <text evidence="2 12">Belongs to the class-I aminoacyl-tRNA synthetase family.</text>
</comment>
<reference evidence="14 15" key="1">
    <citation type="journal article" date="2023" name="IMA Fungus">
        <title>Comparative genomic study of the Penicillium genus elucidates a diverse pangenome and 15 lateral gene transfer events.</title>
        <authorList>
            <person name="Petersen C."/>
            <person name="Sorensen T."/>
            <person name="Nielsen M.R."/>
            <person name="Sondergaard T.E."/>
            <person name="Sorensen J.L."/>
            <person name="Fitzpatrick D.A."/>
            <person name="Frisvad J.C."/>
            <person name="Nielsen K.L."/>
        </authorList>
    </citation>
    <scope>NUCLEOTIDE SEQUENCE [LARGE SCALE GENOMIC DNA]</scope>
    <source>
        <strain evidence="14 15">IBT 29057</strain>
    </source>
</reference>
<proteinExistence type="inferred from homology"/>
<organism evidence="14 15">
    <name type="scientific">Penicillium hetheringtonii</name>
    <dbReference type="NCBI Taxonomy" id="911720"/>
    <lineage>
        <taxon>Eukaryota</taxon>
        <taxon>Fungi</taxon>
        <taxon>Dikarya</taxon>
        <taxon>Ascomycota</taxon>
        <taxon>Pezizomycotina</taxon>
        <taxon>Eurotiomycetes</taxon>
        <taxon>Eurotiomycetidae</taxon>
        <taxon>Eurotiales</taxon>
        <taxon>Aspergillaceae</taxon>
        <taxon>Penicillium</taxon>
    </lineage>
</organism>
<evidence type="ECO:0000256" key="11">
    <source>
        <dbReference type="ARBA" id="ARBA00048248"/>
    </source>
</evidence>
<sequence>MVDAKTLDASAQKRMDLINENLAELMNPEIVEAILAEGRNPRIYWGTACTGRPHTGYLVPAIKIAQLLAADCQVVILLADIHAFLDNLKAPIELVNARAEYYRKVITALLQAVGVSTEKLEFVLGSSYQKSPEYTMDVYKLSSLVSEHDAKKAGAEIVKQSSNAPLSGLLYSILQVLDEEHLNCDVELGGMDQRKLFGAAVEWLPKMGYRKRAHAITPMVPGLQGGKMSSSEEASKIDLLDSLDVVTKKIRKAEAAPKVVEENGLISMVEFTFLPVSSLKGKKEFRVPRKDEEDLVYTDIEAIKNDYVNDILTPQLLKAGVTAALTELMAPIQAAYQADKEWQEITLRAYPPVEKKQKRVKDKGTRHPGAKKPEEPAKEQDLPERPKA</sequence>
<dbReference type="PANTHER" id="PTHR46264">
    <property type="entry name" value="TYROSINE-TRNA LIGASE"/>
    <property type="match status" value="1"/>
</dbReference>
<evidence type="ECO:0000256" key="8">
    <source>
        <dbReference type="ARBA" id="ARBA00022917"/>
    </source>
</evidence>
<evidence type="ECO:0000256" key="9">
    <source>
        <dbReference type="ARBA" id="ARBA00023146"/>
    </source>
</evidence>
<dbReference type="InterPro" id="IPR002305">
    <property type="entry name" value="aa-tRNA-synth_Ic"/>
</dbReference>
<dbReference type="Pfam" id="PF00579">
    <property type="entry name" value="tRNA-synt_1b"/>
    <property type="match status" value="1"/>
</dbReference>
<dbReference type="EMBL" id="JAQJAC010000008">
    <property type="protein sequence ID" value="KAJ5575313.1"/>
    <property type="molecule type" value="Genomic_DNA"/>
</dbReference>
<evidence type="ECO:0000256" key="13">
    <source>
        <dbReference type="SAM" id="MobiDB-lite"/>
    </source>
</evidence>
<comment type="caution">
    <text evidence="14">The sequence shown here is derived from an EMBL/GenBank/DDBJ whole genome shotgun (WGS) entry which is preliminary data.</text>
</comment>
<keyword evidence="7 12" id="KW-0067">ATP-binding</keyword>
<dbReference type="GO" id="GO:0006437">
    <property type="term" value="P:tyrosyl-tRNA aminoacylation"/>
    <property type="evidence" value="ECO:0007669"/>
    <property type="project" value="InterPro"/>
</dbReference>
<evidence type="ECO:0000256" key="5">
    <source>
        <dbReference type="ARBA" id="ARBA00022598"/>
    </source>
</evidence>
<protein>
    <recommendedName>
        <fullName evidence="3 12">Tyrosine--tRNA ligase</fullName>
        <ecNumber evidence="3 12">6.1.1.1</ecNumber>
    </recommendedName>
    <alternativeName>
        <fullName evidence="10 12">Tyrosyl-tRNA synthetase</fullName>
    </alternativeName>
</protein>
<dbReference type="Proteomes" id="UP001216150">
    <property type="component" value="Unassembled WGS sequence"/>
</dbReference>
<evidence type="ECO:0000313" key="15">
    <source>
        <dbReference type="Proteomes" id="UP001216150"/>
    </source>
</evidence>
<feature type="compositionally biased region" description="Basic and acidic residues" evidence="13">
    <location>
        <begin position="371"/>
        <end position="388"/>
    </location>
</feature>
<keyword evidence="5 12" id="KW-0436">Ligase</keyword>
<evidence type="ECO:0000313" key="14">
    <source>
        <dbReference type="EMBL" id="KAJ5575313.1"/>
    </source>
</evidence>
<keyword evidence="8 12" id="KW-0648">Protein biosynthesis</keyword>
<dbReference type="InterPro" id="IPR002307">
    <property type="entry name" value="Tyr-tRNA-ligase"/>
</dbReference>
<dbReference type="Gene3D" id="3.40.50.620">
    <property type="entry name" value="HUPs"/>
    <property type="match status" value="1"/>
</dbReference>
<feature type="compositionally biased region" description="Basic residues" evidence="13">
    <location>
        <begin position="356"/>
        <end position="370"/>
    </location>
</feature>
<dbReference type="NCBIfam" id="NF006330">
    <property type="entry name" value="PRK08560.1"/>
    <property type="match status" value="1"/>
</dbReference>
<keyword evidence="6 12" id="KW-0547">Nucleotide-binding</keyword>
<dbReference type="InterPro" id="IPR023617">
    <property type="entry name" value="Tyr-tRNA-ligase_arc/euk-type"/>
</dbReference>
<evidence type="ECO:0000256" key="1">
    <source>
        <dbReference type="ARBA" id="ARBA00004496"/>
    </source>
</evidence>
<evidence type="ECO:0000256" key="10">
    <source>
        <dbReference type="ARBA" id="ARBA00033323"/>
    </source>
</evidence>
<gene>
    <name evidence="14" type="ORF">N7450_009212</name>
</gene>
<dbReference type="EC" id="6.1.1.1" evidence="3 12"/>
<dbReference type="FunFam" id="3.40.50.620:FF:000040">
    <property type="entry name" value="Tyrosine--tRNA ligase"/>
    <property type="match status" value="1"/>
</dbReference>
<evidence type="ECO:0000256" key="3">
    <source>
        <dbReference type="ARBA" id="ARBA00013160"/>
    </source>
</evidence>
<comment type="subcellular location">
    <subcellularLocation>
        <location evidence="1">Cytoplasm</location>
    </subcellularLocation>
</comment>
<evidence type="ECO:0000256" key="12">
    <source>
        <dbReference type="RuleBase" id="RU361234"/>
    </source>
</evidence>
<accession>A0AAD6DEB9</accession>
<dbReference type="InterPro" id="IPR014729">
    <property type="entry name" value="Rossmann-like_a/b/a_fold"/>
</dbReference>
<dbReference type="GO" id="GO:0004831">
    <property type="term" value="F:tyrosine-tRNA ligase activity"/>
    <property type="evidence" value="ECO:0007669"/>
    <property type="project" value="UniProtKB-EC"/>
</dbReference>
<dbReference type="GO" id="GO:0005737">
    <property type="term" value="C:cytoplasm"/>
    <property type="evidence" value="ECO:0007669"/>
    <property type="project" value="UniProtKB-SubCell"/>
</dbReference>
<dbReference type="PANTHER" id="PTHR46264:SF4">
    <property type="entry name" value="TYROSINE--TRNA LIGASE, CYTOPLASMIC"/>
    <property type="match status" value="1"/>
</dbReference>
<dbReference type="SUPFAM" id="SSF52374">
    <property type="entry name" value="Nucleotidylyl transferase"/>
    <property type="match status" value="1"/>
</dbReference>
<evidence type="ECO:0000256" key="4">
    <source>
        <dbReference type="ARBA" id="ARBA00022490"/>
    </source>
</evidence>
<dbReference type="NCBIfam" id="TIGR00234">
    <property type="entry name" value="tyrS"/>
    <property type="match status" value="1"/>
</dbReference>
<evidence type="ECO:0000256" key="2">
    <source>
        <dbReference type="ARBA" id="ARBA00005594"/>
    </source>
</evidence>
<feature type="region of interest" description="Disordered" evidence="13">
    <location>
        <begin position="353"/>
        <end position="388"/>
    </location>
</feature>
<keyword evidence="9 12" id="KW-0030">Aminoacyl-tRNA synthetase</keyword>
<dbReference type="Gene3D" id="1.10.240.10">
    <property type="entry name" value="Tyrosyl-Transfer RNA Synthetase"/>
    <property type="match status" value="1"/>
</dbReference>
<comment type="catalytic activity">
    <reaction evidence="11 12">
        <text>tRNA(Tyr) + L-tyrosine + ATP = L-tyrosyl-tRNA(Tyr) + AMP + diphosphate + H(+)</text>
        <dbReference type="Rhea" id="RHEA:10220"/>
        <dbReference type="Rhea" id="RHEA-COMP:9706"/>
        <dbReference type="Rhea" id="RHEA-COMP:9707"/>
        <dbReference type="ChEBI" id="CHEBI:15378"/>
        <dbReference type="ChEBI" id="CHEBI:30616"/>
        <dbReference type="ChEBI" id="CHEBI:33019"/>
        <dbReference type="ChEBI" id="CHEBI:58315"/>
        <dbReference type="ChEBI" id="CHEBI:78442"/>
        <dbReference type="ChEBI" id="CHEBI:78536"/>
        <dbReference type="ChEBI" id="CHEBI:456215"/>
        <dbReference type="EC" id="6.1.1.1"/>
    </reaction>
</comment>
<name>A0AAD6DEB9_9EURO</name>
<evidence type="ECO:0000256" key="6">
    <source>
        <dbReference type="ARBA" id="ARBA00022741"/>
    </source>
</evidence>